<gene>
    <name evidence="1" type="ORF">ENO08_01360</name>
</gene>
<accession>A0A7V2ATR6</accession>
<organism evidence="1">
    <name type="scientific">Eiseniibacteriota bacterium</name>
    <dbReference type="NCBI Taxonomy" id="2212470"/>
    <lineage>
        <taxon>Bacteria</taxon>
        <taxon>Candidatus Eiseniibacteriota</taxon>
    </lineage>
</organism>
<dbReference type="EMBL" id="DSEC01000096">
    <property type="protein sequence ID" value="HER43092.1"/>
    <property type="molecule type" value="Genomic_DNA"/>
</dbReference>
<proteinExistence type="predicted"/>
<feature type="non-terminal residue" evidence="1">
    <location>
        <position position="86"/>
    </location>
</feature>
<dbReference type="AlphaFoldDB" id="A0A7V2ATR6"/>
<comment type="caution">
    <text evidence="1">The sequence shown here is derived from an EMBL/GenBank/DDBJ whole genome shotgun (WGS) entry which is preliminary data.</text>
</comment>
<name>A0A7V2ATR6_UNCEI</name>
<dbReference type="InterPro" id="IPR029016">
    <property type="entry name" value="GAF-like_dom_sf"/>
</dbReference>
<dbReference type="Gene3D" id="3.30.450.40">
    <property type="match status" value="1"/>
</dbReference>
<reference evidence="1" key="1">
    <citation type="journal article" date="2020" name="mSystems">
        <title>Genome- and Community-Level Interaction Insights into Carbon Utilization and Element Cycling Functions of Hydrothermarchaeota in Hydrothermal Sediment.</title>
        <authorList>
            <person name="Zhou Z."/>
            <person name="Liu Y."/>
            <person name="Xu W."/>
            <person name="Pan J."/>
            <person name="Luo Z.H."/>
            <person name="Li M."/>
        </authorList>
    </citation>
    <scope>NUCLEOTIDE SEQUENCE [LARGE SCALE GENOMIC DNA]</scope>
    <source>
        <strain evidence="1">SpSt-1233</strain>
    </source>
</reference>
<protein>
    <submittedName>
        <fullName evidence="1">Uncharacterized protein</fullName>
    </submittedName>
</protein>
<dbReference type="Proteomes" id="UP000886069">
    <property type="component" value="Unassembled WGS sequence"/>
</dbReference>
<evidence type="ECO:0000313" key="1">
    <source>
        <dbReference type="EMBL" id="HER43092.1"/>
    </source>
</evidence>
<sequence>MAERGDSHRDTLNEENKRLRAAVEELSILNDIATTISSTLTLEQIIELIIRKCIKHLDVEQGAIMLLDEKNKDGAFKTMIRKMDSS</sequence>
<dbReference type="SUPFAM" id="SSF55781">
    <property type="entry name" value="GAF domain-like"/>
    <property type="match status" value="1"/>
</dbReference>